<dbReference type="PANTHER" id="PTHR10489">
    <property type="entry name" value="CELL ADHESION MOLECULE"/>
    <property type="match status" value="1"/>
</dbReference>
<keyword evidence="13" id="KW-1185">Reference proteome</keyword>
<dbReference type="FunFam" id="1.20.1070.10:FF:000026">
    <property type="entry name" value="C-C chemokine receptor type 5"/>
    <property type="match status" value="1"/>
</dbReference>
<keyword evidence="5 9" id="KW-0297">G-protein coupled receptor</keyword>
<proteinExistence type="inferred from homology"/>
<dbReference type="Gene3D" id="1.20.1070.10">
    <property type="entry name" value="Rhodopsin 7-helix transmembrane proteins"/>
    <property type="match status" value="1"/>
</dbReference>
<dbReference type="GO" id="GO:0006955">
    <property type="term" value="P:immune response"/>
    <property type="evidence" value="ECO:0007669"/>
    <property type="project" value="TreeGrafter"/>
</dbReference>
<evidence type="ECO:0000256" key="9">
    <source>
        <dbReference type="RuleBase" id="RU000688"/>
    </source>
</evidence>
<keyword evidence="7 9" id="KW-0675">Receptor</keyword>
<evidence type="ECO:0000256" key="1">
    <source>
        <dbReference type="ARBA" id="ARBA00004651"/>
    </source>
</evidence>
<keyword evidence="6 10" id="KW-0472">Membrane</keyword>
<feature type="non-terminal residue" evidence="12">
    <location>
        <position position="1"/>
    </location>
</feature>
<evidence type="ECO:0000259" key="11">
    <source>
        <dbReference type="PROSITE" id="PS50262"/>
    </source>
</evidence>
<dbReference type="PRINTS" id="PR00237">
    <property type="entry name" value="GPCRRHODOPSN"/>
</dbReference>
<feature type="transmembrane region" description="Helical" evidence="10">
    <location>
        <begin position="114"/>
        <end position="136"/>
    </location>
</feature>
<dbReference type="InterPro" id="IPR000276">
    <property type="entry name" value="GPCR_Rhodpsn"/>
</dbReference>
<feature type="domain" description="G-protein coupled receptors family 1 profile" evidence="11">
    <location>
        <begin position="15"/>
        <end position="264"/>
    </location>
</feature>
<evidence type="ECO:0000313" key="12">
    <source>
        <dbReference type="EMBL" id="NWI17920.1"/>
    </source>
</evidence>
<dbReference type="GO" id="GO:0060326">
    <property type="term" value="P:cell chemotaxis"/>
    <property type="evidence" value="ECO:0007669"/>
    <property type="project" value="TreeGrafter"/>
</dbReference>
<keyword evidence="4 10" id="KW-1133">Transmembrane helix</keyword>
<dbReference type="GO" id="GO:0007204">
    <property type="term" value="P:positive regulation of cytosolic calcium ion concentration"/>
    <property type="evidence" value="ECO:0007669"/>
    <property type="project" value="TreeGrafter"/>
</dbReference>
<dbReference type="OrthoDB" id="8951197at2759"/>
<dbReference type="InterPro" id="IPR017452">
    <property type="entry name" value="GPCR_Rhodpsn_7TM"/>
</dbReference>
<evidence type="ECO:0000256" key="3">
    <source>
        <dbReference type="ARBA" id="ARBA00022692"/>
    </source>
</evidence>
<dbReference type="InterPro" id="IPR000355">
    <property type="entry name" value="Chemokine_rcpt"/>
</dbReference>
<dbReference type="SUPFAM" id="SSF81321">
    <property type="entry name" value="Family A G protein-coupled receptor-like"/>
    <property type="match status" value="1"/>
</dbReference>
<dbReference type="AlphaFoldDB" id="A0A7K4KNJ7"/>
<evidence type="ECO:0000313" key="13">
    <source>
        <dbReference type="Proteomes" id="UP000545332"/>
    </source>
</evidence>
<feature type="non-terminal residue" evidence="12">
    <location>
        <position position="320"/>
    </location>
</feature>
<evidence type="ECO:0000256" key="6">
    <source>
        <dbReference type="ARBA" id="ARBA00023136"/>
    </source>
</evidence>
<reference evidence="12 13" key="1">
    <citation type="submission" date="2019-09" db="EMBL/GenBank/DDBJ databases">
        <title>Bird 10,000 Genomes (B10K) Project - Family phase.</title>
        <authorList>
            <person name="Zhang G."/>
        </authorList>
    </citation>
    <scope>NUCLEOTIDE SEQUENCE [LARGE SCALE GENOMIC DNA]</scope>
    <source>
        <strain evidence="12">B10K-MSB-42743</strain>
        <tissue evidence="12">Heart</tissue>
    </source>
</reference>
<feature type="transmembrane region" description="Helical" evidence="10">
    <location>
        <begin position="203"/>
        <end position="224"/>
    </location>
</feature>
<dbReference type="PROSITE" id="PS00237">
    <property type="entry name" value="G_PROTEIN_RECEP_F1_1"/>
    <property type="match status" value="1"/>
</dbReference>
<accession>A0A7K4KNJ7</accession>
<feature type="transmembrane region" description="Helical" evidence="10">
    <location>
        <begin position="38"/>
        <end position="60"/>
    </location>
</feature>
<evidence type="ECO:0000256" key="10">
    <source>
        <dbReference type="SAM" id="Phobius"/>
    </source>
</evidence>
<feature type="transmembrane region" description="Helical" evidence="10">
    <location>
        <begin position="244"/>
        <end position="267"/>
    </location>
</feature>
<dbReference type="GO" id="GO:0019957">
    <property type="term" value="F:C-C chemokine binding"/>
    <property type="evidence" value="ECO:0007669"/>
    <property type="project" value="TreeGrafter"/>
</dbReference>
<keyword evidence="2" id="KW-1003">Cell membrane</keyword>
<evidence type="ECO:0000256" key="4">
    <source>
        <dbReference type="ARBA" id="ARBA00022989"/>
    </source>
</evidence>
<dbReference type="GO" id="GO:0009897">
    <property type="term" value="C:external side of plasma membrane"/>
    <property type="evidence" value="ECO:0007669"/>
    <property type="project" value="TreeGrafter"/>
</dbReference>
<dbReference type="GO" id="GO:0019722">
    <property type="term" value="P:calcium-mediated signaling"/>
    <property type="evidence" value="ECO:0007669"/>
    <property type="project" value="TreeGrafter"/>
</dbReference>
<dbReference type="PANTHER" id="PTHR10489:SF627">
    <property type="entry name" value="C-C CHEMOKINE RECEPTOR TYPE 8"/>
    <property type="match status" value="1"/>
</dbReference>
<dbReference type="PRINTS" id="PR00657">
    <property type="entry name" value="CCCHEMOKINER"/>
</dbReference>
<evidence type="ECO:0000256" key="2">
    <source>
        <dbReference type="ARBA" id="ARBA00022475"/>
    </source>
</evidence>
<evidence type="ECO:0000256" key="7">
    <source>
        <dbReference type="ARBA" id="ARBA00023170"/>
    </source>
</evidence>
<dbReference type="EMBL" id="VWPX01014906">
    <property type="protein sequence ID" value="NWI17920.1"/>
    <property type="molecule type" value="Genomic_DNA"/>
</dbReference>
<feature type="transmembrane region" description="Helical" evidence="10">
    <location>
        <begin position="6"/>
        <end position="26"/>
    </location>
</feature>
<dbReference type="InterPro" id="IPR050119">
    <property type="entry name" value="CCR1-9-like"/>
</dbReference>
<keyword evidence="3 9" id="KW-0812">Transmembrane</keyword>
<feature type="transmembrane region" description="Helical" evidence="10">
    <location>
        <begin position="72"/>
        <end position="93"/>
    </location>
</feature>
<sequence length="320" mass="36199">FPVLYSILFVTGLMGNALVVWVLIVFKKVSAMTDVYLLNLAFSDLLFVFSLPFLAHYSAVGHWAFGNAMCKIISSAYFVGFYSSAFFVTIMSIDRYLAIVRSVYALRVRTTARGAVTSLALWAVAVLASAPAFLFFHEVDDHSRSACIPHYPGSNNGWKIFSNFEVNALGWLMPLGILLFCYYHILENLQKCHTQNKYKAMKLVFIVVTVFFLFWTPINIVLFLDSLQNMYIIDDCHTSKRLALAMELAEAFSFAHCCLNPVIYAFVGEKFKRYLCEAFGKYARFLPICKDYRTCSGHSSDKHSSVLPVSSQSSFMDTIL</sequence>
<comment type="caution">
    <text evidence="12">The sequence shown here is derived from an EMBL/GenBank/DDBJ whole genome shotgun (WGS) entry which is preliminary data.</text>
</comment>
<feature type="transmembrane region" description="Helical" evidence="10">
    <location>
        <begin position="166"/>
        <end position="183"/>
    </location>
</feature>
<organism evidence="12 13">
    <name type="scientific">Crypturellus soui</name>
    <dbReference type="NCBI Taxonomy" id="458187"/>
    <lineage>
        <taxon>Eukaryota</taxon>
        <taxon>Metazoa</taxon>
        <taxon>Chordata</taxon>
        <taxon>Craniata</taxon>
        <taxon>Vertebrata</taxon>
        <taxon>Euteleostomi</taxon>
        <taxon>Archelosauria</taxon>
        <taxon>Archosauria</taxon>
        <taxon>Dinosauria</taxon>
        <taxon>Saurischia</taxon>
        <taxon>Theropoda</taxon>
        <taxon>Coelurosauria</taxon>
        <taxon>Aves</taxon>
        <taxon>Palaeognathae</taxon>
        <taxon>Tinamiformes</taxon>
        <taxon>Tinamidae</taxon>
        <taxon>Crypturellus</taxon>
    </lineage>
</organism>
<keyword evidence="8 9" id="KW-0807">Transducer</keyword>
<evidence type="ECO:0000256" key="5">
    <source>
        <dbReference type="ARBA" id="ARBA00023040"/>
    </source>
</evidence>
<protein>
    <submittedName>
        <fullName evidence="12">CCR8 protein</fullName>
    </submittedName>
</protein>
<comment type="subcellular location">
    <subcellularLocation>
        <location evidence="1">Cell membrane</location>
        <topology evidence="1">Multi-pass membrane protein</topology>
    </subcellularLocation>
</comment>
<comment type="similarity">
    <text evidence="9">Belongs to the G-protein coupled receptor 1 family.</text>
</comment>
<evidence type="ECO:0000256" key="8">
    <source>
        <dbReference type="ARBA" id="ARBA00023224"/>
    </source>
</evidence>
<dbReference type="PROSITE" id="PS50262">
    <property type="entry name" value="G_PROTEIN_RECEP_F1_2"/>
    <property type="match status" value="1"/>
</dbReference>
<dbReference type="GO" id="GO:0016493">
    <property type="term" value="F:C-C chemokine receptor activity"/>
    <property type="evidence" value="ECO:0007669"/>
    <property type="project" value="TreeGrafter"/>
</dbReference>
<dbReference type="Pfam" id="PF00001">
    <property type="entry name" value="7tm_1"/>
    <property type="match status" value="1"/>
</dbReference>
<gene>
    <name evidence="12" type="primary">Ccr8_2</name>
    <name evidence="12" type="ORF">CRYSOU_R03117</name>
</gene>
<name>A0A7K4KNJ7_9AVES</name>
<dbReference type="Proteomes" id="UP000545332">
    <property type="component" value="Unassembled WGS sequence"/>
</dbReference>